<dbReference type="EC" id="2.6.1.16" evidence="2 8"/>
<feature type="domain" description="SIS" evidence="10">
    <location>
        <begin position="290"/>
        <end position="429"/>
    </location>
</feature>
<sequence>MCGIIGYTGAKDPVAVAVEGLRRLEYRGYDSAGIALADKGGLRTWKKSGKLANLEAALDGREAAEGDVRSAIGHTRWATHGVPSDRNAHPHASQDGRIALIHNGIIENFSQLRSELAAQGTAFASDTDSEVAAQLLAAEYAEDGDLAAAMRRVCKRLEGSFTFLAQAADHPGLIVGARRNSPLVAGIGEGEYFLASDVAAFISHTTEAIELGQDQVVSISPAGLTVTSLDGEEVEGKRYSVDWDITAAEKDGYDTFMMKEIHQQPSVVADTLRGRIDDNGHITLDEVRLSEQDFRDIDKVFIVACGTSYHAGLVTKYALEHWTRLPCEVELASEFRYRDPVLDRSTLVIAISQSGETMDTLMALRHARTQKARVLSISNTVGSTIPRESDAVLYTRAGIEVSVASTKAFLTQLAACYLVALHIAQMRGVMYADEVADVVASLTAMPDKIQEVLDGSDQITELAAQMATSHRVLFIGRHVGYPVALEGALKLKEIAYIEAEGFAAGELKHGPISLIETGTPVIAMVPSPAGRSLLHDKMISNMQEVKARGARLIAIAEEGDDVTAAHADHTIYVPKSPTLLAPLLTTVPLQRLAVEYAGALGNDIDQPRNLAKSVTVE</sequence>
<keyword evidence="12" id="KW-1185">Reference proteome</keyword>
<comment type="caution">
    <text evidence="11">The sequence shown here is derived from an EMBL/GenBank/DDBJ whole genome shotgun (WGS) entry which is preliminary data.</text>
</comment>
<feature type="domain" description="SIS" evidence="10">
    <location>
        <begin position="462"/>
        <end position="607"/>
    </location>
</feature>
<dbReference type="NCBIfam" id="NF001484">
    <property type="entry name" value="PRK00331.1"/>
    <property type="match status" value="1"/>
</dbReference>
<dbReference type="CDD" id="cd05009">
    <property type="entry name" value="SIS_GlmS_GlmD_2"/>
    <property type="match status" value="1"/>
</dbReference>
<evidence type="ECO:0000256" key="2">
    <source>
        <dbReference type="ARBA" id="ARBA00012916"/>
    </source>
</evidence>
<feature type="active site" description="Nucleophile; for GATase activity" evidence="8">
    <location>
        <position position="2"/>
    </location>
</feature>
<dbReference type="CDD" id="cd00714">
    <property type="entry name" value="GFAT"/>
    <property type="match status" value="1"/>
</dbReference>
<evidence type="ECO:0000256" key="1">
    <source>
        <dbReference type="ARBA" id="ARBA00001031"/>
    </source>
</evidence>
<dbReference type="GO" id="GO:0004360">
    <property type="term" value="F:glutamine-fructose-6-phosphate transaminase (isomerizing) activity"/>
    <property type="evidence" value="ECO:0007669"/>
    <property type="project" value="UniProtKB-EC"/>
</dbReference>
<comment type="catalytic activity">
    <reaction evidence="1 8">
        <text>D-fructose 6-phosphate + L-glutamine = D-glucosamine 6-phosphate + L-glutamate</text>
        <dbReference type="Rhea" id="RHEA:13237"/>
        <dbReference type="ChEBI" id="CHEBI:29985"/>
        <dbReference type="ChEBI" id="CHEBI:58359"/>
        <dbReference type="ChEBI" id="CHEBI:58725"/>
        <dbReference type="ChEBI" id="CHEBI:61527"/>
        <dbReference type="EC" id="2.6.1.16"/>
    </reaction>
</comment>
<dbReference type="InterPro" id="IPR001347">
    <property type="entry name" value="SIS_dom"/>
</dbReference>
<evidence type="ECO:0000256" key="6">
    <source>
        <dbReference type="ARBA" id="ARBA00022737"/>
    </source>
</evidence>
<dbReference type="InterPro" id="IPR029055">
    <property type="entry name" value="Ntn_hydrolases_N"/>
</dbReference>
<dbReference type="PROSITE" id="PS51278">
    <property type="entry name" value="GATASE_TYPE_2"/>
    <property type="match status" value="1"/>
</dbReference>
<dbReference type="Gene3D" id="3.60.20.10">
    <property type="entry name" value="Glutamine Phosphoribosylpyrophosphate, subunit 1, domain 1"/>
    <property type="match status" value="1"/>
</dbReference>
<feature type="domain" description="Glutamine amidotransferase type-2" evidence="9">
    <location>
        <begin position="2"/>
        <end position="222"/>
    </location>
</feature>
<evidence type="ECO:0000313" key="12">
    <source>
        <dbReference type="Proteomes" id="UP001595823"/>
    </source>
</evidence>
<dbReference type="RefSeq" id="WP_380617742.1">
    <property type="nucleotide sequence ID" value="NZ_JBHSDK010000002.1"/>
</dbReference>
<dbReference type="Gene3D" id="3.40.50.10490">
    <property type="entry name" value="Glucose-6-phosphate isomerase like protein, domain 1"/>
    <property type="match status" value="2"/>
</dbReference>
<dbReference type="InterPro" id="IPR047084">
    <property type="entry name" value="GFAT_N"/>
</dbReference>
<gene>
    <name evidence="8 11" type="primary">glmS</name>
    <name evidence="11" type="ORF">ACFPET_02190</name>
</gene>
<dbReference type="InterPro" id="IPR017932">
    <property type="entry name" value="GATase_2_dom"/>
</dbReference>
<organism evidence="11 12">
    <name type="scientific">Salininema proteolyticum</name>
    <dbReference type="NCBI Taxonomy" id="1607685"/>
    <lineage>
        <taxon>Bacteria</taxon>
        <taxon>Bacillati</taxon>
        <taxon>Actinomycetota</taxon>
        <taxon>Actinomycetes</taxon>
        <taxon>Glycomycetales</taxon>
        <taxon>Glycomycetaceae</taxon>
        <taxon>Salininema</taxon>
    </lineage>
</organism>
<evidence type="ECO:0000256" key="8">
    <source>
        <dbReference type="HAMAP-Rule" id="MF_00164"/>
    </source>
</evidence>
<evidence type="ECO:0000256" key="4">
    <source>
        <dbReference type="ARBA" id="ARBA00022576"/>
    </source>
</evidence>
<proteinExistence type="inferred from homology"/>
<evidence type="ECO:0000259" key="10">
    <source>
        <dbReference type="PROSITE" id="PS51464"/>
    </source>
</evidence>
<dbReference type="Proteomes" id="UP001595823">
    <property type="component" value="Unassembled WGS sequence"/>
</dbReference>
<dbReference type="PROSITE" id="PS51464">
    <property type="entry name" value="SIS"/>
    <property type="match status" value="2"/>
</dbReference>
<keyword evidence="8" id="KW-0963">Cytoplasm</keyword>
<dbReference type="Pfam" id="PF01380">
    <property type="entry name" value="SIS"/>
    <property type="match status" value="2"/>
</dbReference>
<dbReference type="Pfam" id="PF13522">
    <property type="entry name" value="GATase_6"/>
    <property type="match status" value="1"/>
</dbReference>
<dbReference type="EMBL" id="JBHSDK010000002">
    <property type="protein sequence ID" value="MFC4334005.1"/>
    <property type="molecule type" value="Genomic_DNA"/>
</dbReference>
<dbReference type="InterPro" id="IPR046348">
    <property type="entry name" value="SIS_dom_sf"/>
</dbReference>
<dbReference type="CDD" id="cd05008">
    <property type="entry name" value="SIS_GlmS_GlmD_1"/>
    <property type="match status" value="1"/>
</dbReference>
<evidence type="ECO:0000256" key="5">
    <source>
        <dbReference type="ARBA" id="ARBA00022679"/>
    </source>
</evidence>
<comment type="subcellular location">
    <subcellularLocation>
        <location evidence="8">Cytoplasm</location>
    </subcellularLocation>
</comment>
<dbReference type="SUPFAM" id="SSF53697">
    <property type="entry name" value="SIS domain"/>
    <property type="match status" value="1"/>
</dbReference>
<protein>
    <recommendedName>
        <fullName evidence="3 8">Glutamine--fructose-6-phosphate aminotransferase [isomerizing]</fullName>
        <ecNumber evidence="2 8">2.6.1.16</ecNumber>
    </recommendedName>
    <alternativeName>
        <fullName evidence="8">D-fructose-6-phosphate amidotransferase</fullName>
    </alternativeName>
    <alternativeName>
        <fullName evidence="8">GFAT</fullName>
    </alternativeName>
    <alternativeName>
        <fullName evidence="8">Glucosamine-6-phosphate synthase</fullName>
    </alternativeName>
    <alternativeName>
        <fullName evidence="8">Hexosephosphate aminotransferase</fullName>
    </alternativeName>
    <alternativeName>
        <fullName evidence="8">L-glutamine--D-fructose-6-phosphate amidotransferase</fullName>
    </alternativeName>
</protein>
<evidence type="ECO:0000256" key="7">
    <source>
        <dbReference type="ARBA" id="ARBA00022962"/>
    </source>
</evidence>
<dbReference type="HAMAP" id="MF_00164">
    <property type="entry name" value="GlmS"/>
    <property type="match status" value="1"/>
</dbReference>
<reference evidence="12" key="1">
    <citation type="journal article" date="2019" name="Int. J. Syst. Evol. Microbiol.">
        <title>The Global Catalogue of Microorganisms (GCM) 10K type strain sequencing project: providing services to taxonomists for standard genome sequencing and annotation.</title>
        <authorList>
            <consortium name="The Broad Institute Genomics Platform"/>
            <consortium name="The Broad Institute Genome Sequencing Center for Infectious Disease"/>
            <person name="Wu L."/>
            <person name="Ma J."/>
        </authorList>
    </citation>
    <scope>NUCLEOTIDE SEQUENCE [LARGE SCALE GENOMIC DNA]</scope>
    <source>
        <strain evidence="12">IBRC-M 10908</strain>
    </source>
</reference>
<keyword evidence="6" id="KW-0677">Repeat</keyword>
<keyword evidence="4 8" id="KW-0032">Aminotransferase</keyword>
<dbReference type="PANTHER" id="PTHR10937:SF0">
    <property type="entry name" value="GLUTAMINE--FRUCTOSE-6-PHOSPHATE TRANSAMINASE (ISOMERIZING)"/>
    <property type="match status" value="1"/>
</dbReference>
<dbReference type="SUPFAM" id="SSF56235">
    <property type="entry name" value="N-terminal nucleophile aminohydrolases (Ntn hydrolases)"/>
    <property type="match status" value="1"/>
</dbReference>
<feature type="initiator methionine" description="Removed" evidence="8">
    <location>
        <position position="1"/>
    </location>
</feature>
<dbReference type="InterPro" id="IPR005855">
    <property type="entry name" value="GFAT"/>
</dbReference>
<evidence type="ECO:0000256" key="3">
    <source>
        <dbReference type="ARBA" id="ARBA00016090"/>
    </source>
</evidence>
<dbReference type="InterPro" id="IPR035490">
    <property type="entry name" value="GlmS/FrlB_SIS"/>
</dbReference>
<keyword evidence="5 8" id="KW-0808">Transferase</keyword>
<dbReference type="PANTHER" id="PTHR10937">
    <property type="entry name" value="GLUCOSAMINE--FRUCTOSE-6-PHOSPHATE AMINOTRANSFERASE, ISOMERIZING"/>
    <property type="match status" value="1"/>
</dbReference>
<dbReference type="NCBIfam" id="TIGR01135">
    <property type="entry name" value="glmS"/>
    <property type="match status" value="1"/>
</dbReference>
<evidence type="ECO:0000259" key="9">
    <source>
        <dbReference type="PROSITE" id="PS51278"/>
    </source>
</evidence>
<evidence type="ECO:0000313" key="11">
    <source>
        <dbReference type="EMBL" id="MFC4334005.1"/>
    </source>
</evidence>
<accession>A0ABV8TTC1</accession>
<comment type="function">
    <text evidence="8">Catalyzes the first step in hexosamine metabolism, converting fructose-6P into glucosamine-6P using glutamine as a nitrogen source.</text>
</comment>
<comment type="subunit">
    <text evidence="8">Homodimer.</text>
</comment>
<dbReference type="InterPro" id="IPR035466">
    <property type="entry name" value="GlmS/AgaS_SIS"/>
</dbReference>
<feature type="active site" description="For Fru-6P isomerization activity" evidence="8">
    <location>
        <position position="612"/>
    </location>
</feature>
<keyword evidence="7" id="KW-0315">Glutamine amidotransferase</keyword>
<name>A0ABV8TTC1_9ACTN</name>